<comment type="caution">
    <text evidence="1">The sequence shown here is derived from an EMBL/GenBank/DDBJ whole genome shotgun (WGS) entry which is preliminary data.</text>
</comment>
<reference evidence="1 2" key="1">
    <citation type="submission" date="2021-02" db="EMBL/GenBank/DDBJ databases">
        <title>Variation within the Batrachochytrium salamandrivorans European outbreak.</title>
        <authorList>
            <person name="Kelly M."/>
            <person name="Pasmans F."/>
            <person name="Shea T.P."/>
            <person name="Munoz J.F."/>
            <person name="Carranza S."/>
            <person name="Cuomo C.A."/>
            <person name="Martel A."/>
        </authorList>
    </citation>
    <scope>NUCLEOTIDE SEQUENCE [LARGE SCALE GENOMIC DNA]</scope>
    <source>
        <strain evidence="1 2">AMFP18/2</strain>
    </source>
</reference>
<dbReference type="PANTHER" id="PTHR21255:SF7">
    <property type="entry name" value="DYNEIN LIGHT CHAIN TCTEX-TYPE PROTEIN 2B"/>
    <property type="match status" value="1"/>
</dbReference>
<evidence type="ECO:0000313" key="2">
    <source>
        <dbReference type="Proteomes" id="UP001648503"/>
    </source>
</evidence>
<keyword evidence="2" id="KW-1185">Reference proteome</keyword>
<accession>A0ABQ8EXC2</accession>
<dbReference type="CDD" id="cd21459">
    <property type="entry name" value="DLC-like_TCTEX1D2"/>
    <property type="match status" value="1"/>
</dbReference>
<dbReference type="InterPro" id="IPR005334">
    <property type="entry name" value="Tctex-1-like"/>
</dbReference>
<protein>
    <submittedName>
        <fullName evidence="1">Uncharacterized protein</fullName>
    </submittedName>
</protein>
<sequence>MEDETDTYKSPPVGVDMSSRVSKGSIAGLQSSSLGSKMNLAGSRTNLAGSKMNLAGSRMNLAGSRGNLLGSKGNLMGLRYGSLRSLAAKASNAAAPEQQSTGPANAVVFENTYMLKPDKRFQTNGVRLIIEEILAKHLTKVKYDSEEAPELVKAISNDIMRAVKKLEMDRYKIVVDVNIGEFKGQGIKVASRAVWDTTTDSYTSASFRNSTIFAVAIVFGCYFE</sequence>
<name>A0ABQ8EXC2_9FUNG</name>
<gene>
    <name evidence="1" type="ORF">BASA50_000181</name>
</gene>
<dbReference type="EMBL" id="JAFCIX010000570">
    <property type="protein sequence ID" value="KAH6586817.1"/>
    <property type="molecule type" value="Genomic_DNA"/>
</dbReference>
<dbReference type="InterPro" id="IPR038586">
    <property type="entry name" value="Tctex-1-like_sf"/>
</dbReference>
<dbReference type="Gene3D" id="3.30.1140.40">
    <property type="entry name" value="Tctex-1"/>
    <property type="match status" value="1"/>
</dbReference>
<dbReference type="Pfam" id="PF03645">
    <property type="entry name" value="Tctex-1"/>
    <property type="match status" value="1"/>
</dbReference>
<dbReference type="Proteomes" id="UP001648503">
    <property type="component" value="Unassembled WGS sequence"/>
</dbReference>
<organism evidence="1 2">
    <name type="scientific">Batrachochytrium salamandrivorans</name>
    <dbReference type="NCBI Taxonomy" id="1357716"/>
    <lineage>
        <taxon>Eukaryota</taxon>
        <taxon>Fungi</taxon>
        <taxon>Fungi incertae sedis</taxon>
        <taxon>Chytridiomycota</taxon>
        <taxon>Chytridiomycota incertae sedis</taxon>
        <taxon>Chytridiomycetes</taxon>
        <taxon>Rhizophydiales</taxon>
        <taxon>Rhizophydiales incertae sedis</taxon>
        <taxon>Batrachochytrium</taxon>
    </lineage>
</organism>
<dbReference type="PANTHER" id="PTHR21255">
    <property type="entry name" value="T-COMPLEX-ASSOCIATED-TESTIS-EXPRESSED 1/ DYNEIN LIGHT CHAIN"/>
    <property type="match status" value="1"/>
</dbReference>
<evidence type="ECO:0000313" key="1">
    <source>
        <dbReference type="EMBL" id="KAH6586817.1"/>
    </source>
</evidence>
<proteinExistence type="predicted"/>